<evidence type="ECO:0000313" key="2">
    <source>
        <dbReference type="EMBL" id="MDF9747024.1"/>
    </source>
</evidence>
<gene>
    <name evidence="2" type="ORF">NDI89_15645</name>
</gene>
<dbReference type="SUPFAM" id="SSF52343">
    <property type="entry name" value="Ferredoxin reductase-like, C-terminal NADP-linked domain"/>
    <property type="match status" value="1"/>
</dbReference>
<dbReference type="InterPro" id="IPR050415">
    <property type="entry name" value="MRET"/>
</dbReference>
<dbReference type="Pfam" id="PF00175">
    <property type="entry name" value="NAD_binding_1"/>
    <property type="match status" value="1"/>
</dbReference>
<accession>A0A9Q4L3Q8</accession>
<comment type="caution">
    <text evidence="2">The sequence shown here is derived from an EMBL/GenBank/DDBJ whole genome shotgun (WGS) entry which is preliminary data.</text>
</comment>
<evidence type="ECO:0000313" key="3">
    <source>
        <dbReference type="Proteomes" id="UP001154061"/>
    </source>
</evidence>
<dbReference type="SUPFAM" id="SSF63380">
    <property type="entry name" value="Riboflavin synthase domain-like"/>
    <property type="match status" value="1"/>
</dbReference>
<name>A0A9Q4L3Q8_9EURY</name>
<dbReference type="InterPro" id="IPR008333">
    <property type="entry name" value="Cbr1-like_FAD-bd_dom"/>
</dbReference>
<dbReference type="GO" id="GO:0016491">
    <property type="term" value="F:oxidoreductase activity"/>
    <property type="evidence" value="ECO:0007669"/>
    <property type="project" value="InterPro"/>
</dbReference>
<proteinExistence type="predicted"/>
<dbReference type="InterPro" id="IPR017927">
    <property type="entry name" value="FAD-bd_FR_type"/>
</dbReference>
<dbReference type="AlphaFoldDB" id="A0A9Q4L3Q8"/>
<dbReference type="EMBL" id="JAMQOT010000005">
    <property type="protein sequence ID" value="MDF9747024.1"/>
    <property type="molecule type" value="Genomic_DNA"/>
</dbReference>
<evidence type="ECO:0000259" key="1">
    <source>
        <dbReference type="PROSITE" id="PS51384"/>
    </source>
</evidence>
<dbReference type="Pfam" id="PF00970">
    <property type="entry name" value="FAD_binding_6"/>
    <property type="match status" value="1"/>
</dbReference>
<dbReference type="PANTHER" id="PTHR47354:SF5">
    <property type="entry name" value="PROTEIN RFBI"/>
    <property type="match status" value="1"/>
</dbReference>
<protein>
    <submittedName>
        <fullName evidence="2">FAD-binding oxidoreductase</fullName>
    </submittedName>
</protein>
<dbReference type="Gene3D" id="3.40.50.80">
    <property type="entry name" value="Nucleotide-binding domain of ferredoxin-NADP reductase (FNR) module"/>
    <property type="match status" value="1"/>
</dbReference>
<dbReference type="InterPro" id="IPR039261">
    <property type="entry name" value="FNR_nucleotide-bd"/>
</dbReference>
<dbReference type="PRINTS" id="PR00410">
    <property type="entry name" value="PHEHYDRXLASE"/>
</dbReference>
<keyword evidence="3" id="KW-1185">Reference proteome</keyword>
<dbReference type="RefSeq" id="WP_277522798.1">
    <property type="nucleotide sequence ID" value="NZ_JAMQOT010000005.1"/>
</dbReference>
<dbReference type="InterPro" id="IPR017938">
    <property type="entry name" value="Riboflavin_synthase-like_b-brl"/>
</dbReference>
<organism evidence="2 3">
    <name type="scientific">Natrinema salsiterrestre</name>
    <dbReference type="NCBI Taxonomy" id="2950540"/>
    <lineage>
        <taxon>Archaea</taxon>
        <taxon>Methanobacteriati</taxon>
        <taxon>Methanobacteriota</taxon>
        <taxon>Stenosarchaea group</taxon>
        <taxon>Halobacteria</taxon>
        <taxon>Halobacteriales</taxon>
        <taxon>Natrialbaceae</taxon>
        <taxon>Natrinema</taxon>
    </lineage>
</organism>
<dbReference type="Proteomes" id="UP001154061">
    <property type="component" value="Unassembled WGS sequence"/>
</dbReference>
<dbReference type="Gene3D" id="2.40.30.10">
    <property type="entry name" value="Translation factors"/>
    <property type="match status" value="1"/>
</dbReference>
<dbReference type="InterPro" id="IPR001433">
    <property type="entry name" value="OxRdtase_FAD/NAD-bd"/>
</dbReference>
<dbReference type="PROSITE" id="PS51384">
    <property type="entry name" value="FAD_FR"/>
    <property type="match status" value="1"/>
</dbReference>
<feature type="domain" description="FAD-binding FR-type" evidence="1">
    <location>
        <begin position="83"/>
        <end position="178"/>
    </location>
</feature>
<sequence>MVETPVREYASQHEAMSELPLITQSAEVTEVVKMDEDRRSEVTAALNRWLEDAGLDEQYGPVSGPADWDGLGERLVDAGEAALARRVATLTDRYERPKPMLVRARFGPDIDFLAGQYVGLAYNGTPRAYSIANSPTEDELEICVRRVPGGKLSPQVCDDLTVGETVTVRGPYGELVLQDRSPRDMVFLATGTGVAPFKGMIDYIFETDRDRFEGEERDVWLFLGTAWLDDLPYYEAFRALQREHDNFHFVPCLSREPILSDWDGESDYVQHALLKHTDAATVTAPLGDRLERWLRRKPDSSVEARLDPTDVDVYACGINAMVYSLVKAVERLGVPSERIESEGFG</sequence>
<dbReference type="PANTHER" id="PTHR47354">
    <property type="entry name" value="NADH OXIDOREDUCTASE HCR"/>
    <property type="match status" value="1"/>
</dbReference>
<reference evidence="2" key="1">
    <citation type="submission" date="2022-06" db="EMBL/GenBank/DDBJ databases">
        <title>Natrinema sp. a new haloarchaeum isolate from saline soil.</title>
        <authorList>
            <person name="Strakova D."/>
            <person name="Galisteo C."/>
            <person name="Sanchez-Porro C."/>
            <person name="Ventosa A."/>
        </authorList>
    </citation>
    <scope>NUCLEOTIDE SEQUENCE</scope>
    <source>
        <strain evidence="2">S1CR25-10</strain>
    </source>
</reference>